<dbReference type="SMART" id="SM00220">
    <property type="entry name" value="S_TKc"/>
    <property type="match status" value="1"/>
</dbReference>
<dbReference type="GO" id="GO:0005524">
    <property type="term" value="F:ATP binding"/>
    <property type="evidence" value="ECO:0007669"/>
    <property type="project" value="UniProtKB-KW"/>
</dbReference>
<evidence type="ECO:0000256" key="12">
    <source>
        <dbReference type="ARBA" id="ARBA00023295"/>
    </source>
</evidence>
<dbReference type="SMART" id="SM00636">
    <property type="entry name" value="Glyco_18"/>
    <property type="match status" value="2"/>
</dbReference>
<keyword evidence="5 17" id="KW-0732">Signal</keyword>
<keyword evidence="21" id="KW-1185">Reference proteome</keyword>
<dbReference type="Proteomes" id="UP000701853">
    <property type="component" value="Chromosome 7"/>
</dbReference>
<dbReference type="InterPro" id="IPR001223">
    <property type="entry name" value="Glyco_hydro18_cat"/>
</dbReference>
<proteinExistence type="inferred from homology"/>
<evidence type="ECO:0000256" key="5">
    <source>
        <dbReference type="ARBA" id="ARBA00022729"/>
    </source>
</evidence>
<evidence type="ECO:0000256" key="11">
    <source>
        <dbReference type="ARBA" id="ARBA00023180"/>
    </source>
</evidence>
<evidence type="ECO:0000259" key="18">
    <source>
        <dbReference type="PROSITE" id="PS50011"/>
    </source>
</evidence>
<dbReference type="InterPro" id="IPR001579">
    <property type="entry name" value="Glyco_hydro_18_chit_AS"/>
</dbReference>
<keyword evidence="3" id="KW-0723">Serine/threonine-protein kinase</keyword>
<keyword evidence="9" id="KW-0067">ATP-binding</keyword>
<evidence type="ECO:0000259" key="19">
    <source>
        <dbReference type="PROSITE" id="PS51910"/>
    </source>
</evidence>
<dbReference type="CDD" id="cd14066">
    <property type="entry name" value="STKc_IRAK"/>
    <property type="match status" value="1"/>
</dbReference>
<evidence type="ECO:0000256" key="7">
    <source>
        <dbReference type="ARBA" id="ARBA00022777"/>
    </source>
</evidence>
<dbReference type="PROSITE" id="PS51910">
    <property type="entry name" value="GH18_2"/>
    <property type="match status" value="2"/>
</dbReference>
<dbReference type="InterPro" id="IPR001245">
    <property type="entry name" value="Ser-Thr/Tyr_kinase_cat_dom"/>
</dbReference>
<feature type="chain" id="PRO_5035246883" description="non-specific serine/threonine protein kinase" evidence="17">
    <location>
        <begin position="23"/>
        <end position="1116"/>
    </location>
</feature>
<dbReference type="InterPro" id="IPR000719">
    <property type="entry name" value="Prot_kinase_dom"/>
</dbReference>
<dbReference type="OrthoDB" id="73875at2759"/>
<evidence type="ECO:0000256" key="6">
    <source>
        <dbReference type="ARBA" id="ARBA00022741"/>
    </source>
</evidence>
<dbReference type="CDD" id="cd02879">
    <property type="entry name" value="GH18_plant_chitinase_class_V"/>
    <property type="match status" value="2"/>
</dbReference>
<evidence type="ECO:0000256" key="14">
    <source>
        <dbReference type="ARBA" id="ARBA00048679"/>
    </source>
</evidence>
<evidence type="ECO:0000256" key="9">
    <source>
        <dbReference type="ARBA" id="ARBA00022840"/>
    </source>
</evidence>
<evidence type="ECO:0000256" key="16">
    <source>
        <dbReference type="SAM" id="Phobius"/>
    </source>
</evidence>
<dbReference type="InterPro" id="IPR011583">
    <property type="entry name" value="Chitinase_II/V-like_cat"/>
</dbReference>
<evidence type="ECO:0000256" key="13">
    <source>
        <dbReference type="ARBA" id="ARBA00047899"/>
    </source>
</evidence>
<comment type="caution">
    <text evidence="20">The sequence shown here is derived from an EMBL/GenBank/DDBJ whole genome shotgun (WGS) entry which is preliminary data.</text>
</comment>
<dbReference type="PANTHER" id="PTHR11177:SF396">
    <property type="entry name" value="NOD FACTOR HYDROLASE PROTEIN 1"/>
    <property type="match status" value="1"/>
</dbReference>
<dbReference type="GO" id="GO:0006032">
    <property type="term" value="P:chitin catabolic process"/>
    <property type="evidence" value="ECO:0007669"/>
    <property type="project" value="TreeGrafter"/>
</dbReference>
<reference evidence="20 21" key="1">
    <citation type="journal article" date="2021" name="bioRxiv">
        <title>The Gossypium anomalum genome as a resource for cotton improvement and evolutionary analysis of hybrid incompatibility.</title>
        <authorList>
            <person name="Grover C.E."/>
            <person name="Yuan D."/>
            <person name="Arick M.A."/>
            <person name="Miller E.R."/>
            <person name="Hu G."/>
            <person name="Peterson D.G."/>
            <person name="Wendel J.F."/>
            <person name="Udall J.A."/>
        </authorList>
    </citation>
    <scope>NUCLEOTIDE SEQUENCE [LARGE SCALE GENOMIC DNA]</scope>
    <source>
        <strain evidence="20">JFW-Udall</strain>
        <tissue evidence="20">Leaf</tissue>
    </source>
</reference>
<dbReference type="GO" id="GO:0004568">
    <property type="term" value="F:chitinase activity"/>
    <property type="evidence" value="ECO:0007669"/>
    <property type="project" value="TreeGrafter"/>
</dbReference>
<dbReference type="PROSITE" id="PS50011">
    <property type="entry name" value="PROTEIN_KINASE_DOM"/>
    <property type="match status" value="1"/>
</dbReference>
<dbReference type="PROSITE" id="PS00108">
    <property type="entry name" value="PROTEIN_KINASE_ST"/>
    <property type="match status" value="1"/>
</dbReference>
<dbReference type="Gene3D" id="3.10.50.10">
    <property type="match status" value="2"/>
</dbReference>
<feature type="transmembrane region" description="Helical" evidence="16">
    <location>
        <begin position="364"/>
        <end position="387"/>
    </location>
</feature>
<dbReference type="InterPro" id="IPR011009">
    <property type="entry name" value="Kinase-like_dom_sf"/>
</dbReference>
<dbReference type="Pfam" id="PF00704">
    <property type="entry name" value="Glyco_hydro_18"/>
    <property type="match status" value="2"/>
</dbReference>
<feature type="signal peptide" evidence="17">
    <location>
        <begin position="1"/>
        <end position="22"/>
    </location>
</feature>
<protein>
    <recommendedName>
        <fullName evidence="2">non-specific serine/threonine protein kinase</fullName>
        <ecNumber evidence="2">2.7.11.1</ecNumber>
    </recommendedName>
</protein>
<dbReference type="Pfam" id="PF07714">
    <property type="entry name" value="PK_Tyr_Ser-Thr"/>
    <property type="match status" value="1"/>
</dbReference>
<keyword evidence="16" id="KW-0472">Membrane</keyword>
<dbReference type="EMBL" id="JAHUZN010000007">
    <property type="protein sequence ID" value="KAG8487711.1"/>
    <property type="molecule type" value="Genomic_DNA"/>
</dbReference>
<evidence type="ECO:0000256" key="4">
    <source>
        <dbReference type="ARBA" id="ARBA00022679"/>
    </source>
</evidence>
<comment type="catalytic activity">
    <reaction evidence="14">
        <text>L-seryl-[protein] + ATP = O-phospho-L-seryl-[protein] + ADP + H(+)</text>
        <dbReference type="Rhea" id="RHEA:17989"/>
        <dbReference type="Rhea" id="RHEA-COMP:9863"/>
        <dbReference type="Rhea" id="RHEA-COMP:11604"/>
        <dbReference type="ChEBI" id="CHEBI:15378"/>
        <dbReference type="ChEBI" id="CHEBI:29999"/>
        <dbReference type="ChEBI" id="CHEBI:30616"/>
        <dbReference type="ChEBI" id="CHEBI:83421"/>
        <dbReference type="ChEBI" id="CHEBI:456216"/>
        <dbReference type="EC" id="2.7.11.1"/>
    </reaction>
</comment>
<comment type="catalytic activity">
    <reaction evidence="13">
        <text>L-threonyl-[protein] + ATP = O-phospho-L-threonyl-[protein] + ADP + H(+)</text>
        <dbReference type="Rhea" id="RHEA:46608"/>
        <dbReference type="Rhea" id="RHEA-COMP:11060"/>
        <dbReference type="Rhea" id="RHEA-COMP:11605"/>
        <dbReference type="ChEBI" id="CHEBI:15378"/>
        <dbReference type="ChEBI" id="CHEBI:30013"/>
        <dbReference type="ChEBI" id="CHEBI:30616"/>
        <dbReference type="ChEBI" id="CHEBI:61977"/>
        <dbReference type="ChEBI" id="CHEBI:456216"/>
        <dbReference type="EC" id="2.7.11.1"/>
    </reaction>
</comment>
<dbReference type="PANTHER" id="PTHR11177">
    <property type="entry name" value="CHITINASE"/>
    <property type="match status" value="1"/>
</dbReference>
<keyword evidence="11" id="KW-0325">Glycoprotein</keyword>
<dbReference type="AlphaFoldDB" id="A0A8J5YYM5"/>
<dbReference type="Gene3D" id="3.30.200.20">
    <property type="entry name" value="Phosphorylase Kinase, domain 1"/>
    <property type="match status" value="1"/>
</dbReference>
<keyword evidence="4" id="KW-0808">Transferase</keyword>
<dbReference type="FunFam" id="1.10.510.10:FF:001964">
    <property type="entry name" value="Uncharacterized protein"/>
    <property type="match status" value="1"/>
</dbReference>
<dbReference type="FunFam" id="3.10.50.10:FF:000003">
    <property type="entry name" value="Class V chitinase CHIT5b"/>
    <property type="match status" value="1"/>
</dbReference>
<evidence type="ECO:0000256" key="10">
    <source>
        <dbReference type="ARBA" id="ARBA00023157"/>
    </source>
</evidence>
<comment type="similarity">
    <text evidence="1">Belongs to the glycosyl hydrolase 18 family. Chitinase class V subfamily.</text>
</comment>
<dbReference type="FunFam" id="3.30.200.20:FF:000195">
    <property type="entry name" value="G-type lectin S-receptor-like serine/threonine-protein kinase"/>
    <property type="match status" value="1"/>
</dbReference>
<evidence type="ECO:0000313" key="21">
    <source>
        <dbReference type="Proteomes" id="UP000701853"/>
    </source>
</evidence>
<evidence type="ECO:0000313" key="20">
    <source>
        <dbReference type="EMBL" id="KAG8487711.1"/>
    </source>
</evidence>
<dbReference type="GO" id="GO:0008061">
    <property type="term" value="F:chitin binding"/>
    <property type="evidence" value="ECO:0007669"/>
    <property type="project" value="InterPro"/>
</dbReference>
<dbReference type="Gene3D" id="3.20.20.80">
    <property type="entry name" value="Glycosidases"/>
    <property type="match status" value="2"/>
</dbReference>
<organism evidence="20 21">
    <name type="scientific">Gossypium anomalum</name>
    <dbReference type="NCBI Taxonomy" id="47600"/>
    <lineage>
        <taxon>Eukaryota</taxon>
        <taxon>Viridiplantae</taxon>
        <taxon>Streptophyta</taxon>
        <taxon>Embryophyta</taxon>
        <taxon>Tracheophyta</taxon>
        <taxon>Spermatophyta</taxon>
        <taxon>Magnoliopsida</taxon>
        <taxon>eudicotyledons</taxon>
        <taxon>Gunneridae</taxon>
        <taxon>Pentapetalae</taxon>
        <taxon>rosids</taxon>
        <taxon>malvids</taxon>
        <taxon>Malvales</taxon>
        <taxon>Malvaceae</taxon>
        <taxon>Malvoideae</taxon>
        <taxon>Gossypium</taxon>
    </lineage>
</organism>
<evidence type="ECO:0000256" key="17">
    <source>
        <dbReference type="SAM" id="SignalP"/>
    </source>
</evidence>
<dbReference type="InterPro" id="IPR017853">
    <property type="entry name" value="GH"/>
</dbReference>
<evidence type="ECO:0000256" key="1">
    <source>
        <dbReference type="ARBA" id="ARBA00008682"/>
    </source>
</evidence>
<feature type="domain" description="GH18" evidence="19">
    <location>
        <begin position="25"/>
        <end position="358"/>
    </location>
</feature>
<dbReference type="InterPro" id="IPR029070">
    <property type="entry name" value="Chitinase_insertion_sf"/>
</dbReference>
<feature type="domain" description="Protein kinase" evidence="18">
    <location>
        <begin position="439"/>
        <end position="725"/>
    </location>
</feature>
<dbReference type="GO" id="GO:0004674">
    <property type="term" value="F:protein serine/threonine kinase activity"/>
    <property type="evidence" value="ECO:0007669"/>
    <property type="project" value="UniProtKB-KW"/>
</dbReference>
<gene>
    <name evidence="20" type="ORF">CXB51_018113</name>
</gene>
<dbReference type="EC" id="2.7.11.1" evidence="2"/>
<dbReference type="InterPro" id="IPR050314">
    <property type="entry name" value="Glycosyl_Hydrlase_18"/>
</dbReference>
<evidence type="ECO:0000256" key="3">
    <source>
        <dbReference type="ARBA" id="ARBA00022527"/>
    </source>
</evidence>
<keyword evidence="7" id="KW-0418">Kinase</keyword>
<keyword evidence="8 15" id="KW-0378">Hydrolase</keyword>
<dbReference type="GO" id="GO:0005975">
    <property type="term" value="P:carbohydrate metabolic process"/>
    <property type="evidence" value="ECO:0007669"/>
    <property type="project" value="InterPro"/>
</dbReference>
<dbReference type="Gene3D" id="1.10.510.10">
    <property type="entry name" value="Transferase(Phosphotransferase) domain 1"/>
    <property type="match status" value="1"/>
</dbReference>
<dbReference type="SUPFAM" id="SSF54556">
    <property type="entry name" value="Chitinase insertion domain"/>
    <property type="match status" value="2"/>
</dbReference>
<dbReference type="InterPro" id="IPR008271">
    <property type="entry name" value="Ser/Thr_kinase_AS"/>
</dbReference>
<feature type="domain" description="GH18" evidence="19">
    <location>
        <begin position="779"/>
        <end position="1116"/>
    </location>
</feature>
<name>A0A8J5YYM5_9ROSI</name>
<dbReference type="FunFam" id="3.10.50.10:FF:000015">
    <property type="entry name" value="Chitotriosidase-1"/>
    <property type="match status" value="1"/>
</dbReference>
<dbReference type="GO" id="GO:0005576">
    <property type="term" value="C:extracellular region"/>
    <property type="evidence" value="ECO:0007669"/>
    <property type="project" value="TreeGrafter"/>
</dbReference>
<evidence type="ECO:0000256" key="8">
    <source>
        <dbReference type="ARBA" id="ARBA00022801"/>
    </source>
</evidence>
<dbReference type="SUPFAM" id="SSF56112">
    <property type="entry name" value="Protein kinase-like (PK-like)"/>
    <property type="match status" value="1"/>
</dbReference>
<dbReference type="SUPFAM" id="SSF51445">
    <property type="entry name" value="(Trans)glycosidases"/>
    <property type="match status" value="2"/>
</dbReference>
<keyword evidence="10" id="KW-1015">Disulfide bond</keyword>
<keyword evidence="6" id="KW-0547">Nucleotide-binding</keyword>
<evidence type="ECO:0000256" key="2">
    <source>
        <dbReference type="ARBA" id="ARBA00012513"/>
    </source>
</evidence>
<keyword evidence="16" id="KW-1133">Transmembrane helix</keyword>
<evidence type="ECO:0000256" key="15">
    <source>
        <dbReference type="RuleBase" id="RU000489"/>
    </source>
</evidence>
<dbReference type="PROSITE" id="PS01095">
    <property type="entry name" value="GH18_1"/>
    <property type="match status" value="1"/>
</dbReference>
<accession>A0A8J5YYM5</accession>
<keyword evidence="16" id="KW-0812">Transmembrane</keyword>
<keyword evidence="12 15" id="KW-0326">Glycosidase</keyword>
<sequence>MVPKFIILLYIFLSLGLNPSQAQTWIQAGYWDSGSEFPIADINSALFTHLICAFANINASSYQLSLSSSDDQYFSTFTNTVKQKNPSVTTLLSIGGGSANHSVIVSMVSNSSHRKSFIDSSIKTARLYGFQGLDFSWVSANTSSDMSNMAALFQEWRAAIDSETGQSKLILTAAVPYSQYSESSTYPIDSLRTNLNWLHVNAFDFYMPTWENFTRAHAALYDPTSNFNADFGIESWITGGLPANKLVLGLPLYGYAWTLVNPRDNTIGAPASGPAISKTGEMAYKGIRNYIQSYGANSVYNATFVVNYCTVGTTWIGFDDVEVVKVKVSFAKERKLLGYFVGKFPMMTTVDVNGENGTEKKGRLSLIIILIPVSGVLILIGALTYYIRRTKNKKKDTEYKAKNSKSTANIMTEAGDFNNNAPNLMVYRFSDIEMATNRFSFENKLGEGGYGPVYKGVLSDGREIAVKKLSKTSTQGFEEFKNEVMLTAKLQHVNLVRVLGFCIEREEHMLVYEFMPNKSLDYYLYDPIKRYMLDWEKRVEIIGGVTQGLLYLQEYSRLKIIHRDLKASNILLDEEMKPKISDFGMARIFSKDEVEANTHRIVGTYGYVPPEYVKKGLYSIKSDVYSFGVLLLQIISGQKTACLYGLHENLSLLEFAYELWIQEKGMEFMDPTLDDTNSSCTLLRCMQIALLCVQENANDGPTMLQVSSMLRNEITPMANPKRPAFSKRTNENDELKRSNVKLEICSIDDSPISEVHLAVLILSLTIPISTRVVMASPPAVKAAYWPSWTSFPPSAIDTTLFTHIYYAFLMPTDTYKFEISTSTALELSNFTTTLRRKNPPVKTLYSIGGGGTDSHLFARMASNEKSRQTFINSAIETARRLDFDGMDLDWEFPENPTDMQNLGVLFMDWRRAINYEARKTHRAPLLLTAAVYFSVDFFLDEVYRKFPVRSINQNLDWINAMCYDYHGSWDTSATGAHAALYDPNSNISTSYGLRSWIKAGLFRSRLVMGLPLYGKTWVLKDSNSHGIGSAAVSVGPGDAGVLTNVEIEEFNKKNGAKIEHDMETVSTYSYAGSVWIGYDDSVSATLKVGFAQALRIRGYFFWAIGYDSDFKSVGRW</sequence>